<organism evidence="1 2">
    <name type="scientific">Bacteroides xylanisolvens</name>
    <dbReference type="NCBI Taxonomy" id="371601"/>
    <lineage>
        <taxon>Bacteria</taxon>
        <taxon>Pseudomonadati</taxon>
        <taxon>Bacteroidota</taxon>
        <taxon>Bacteroidia</taxon>
        <taxon>Bacteroidales</taxon>
        <taxon>Bacteroidaceae</taxon>
        <taxon>Bacteroides</taxon>
    </lineage>
</organism>
<dbReference type="RefSeq" id="WP_225451130.1">
    <property type="nucleotide sequence ID" value="NZ_JAIWXB010000037.1"/>
</dbReference>
<protein>
    <submittedName>
        <fullName evidence="1">Uncharacterized protein</fullName>
    </submittedName>
</protein>
<dbReference type="AlphaFoldDB" id="A0AAW4T453"/>
<reference evidence="1" key="1">
    <citation type="submission" date="2023-08" db="EMBL/GenBank/DDBJ databases">
        <title>Mucin Metabolism Genes Underlie the Key Renovations of Bacteroides xylanisolvens Genomes in Captive Great Apes.</title>
        <authorList>
            <person name="Nishida A.H."/>
        </authorList>
    </citation>
    <scope>NUCLEOTIDE SEQUENCE</scope>
    <source>
        <strain evidence="1">P13.H9</strain>
    </source>
</reference>
<proteinExistence type="predicted"/>
<dbReference type="EMBL" id="JAIWYE010000037">
    <property type="protein sequence ID" value="MCA4706115.1"/>
    <property type="molecule type" value="Genomic_DNA"/>
</dbReference>
<name>A0AAW4T453_9BACE</name>
<dbReference type="Proteomes" id="UP001198461">
    <property type="component" value="Unassembled WGS sequence"/>
</dbReference>
<evidence type="ECO:0000313" key="1">
    <source>
        <dbReference type="EMBL" id="MCA4706115.1"/>
    </source>
</evidence>
<gene>
    <name evidence="1" type="ORF">LD004_21145</name>
</gene>
<accession>A0AAW4T453</accession>
<sequence>MDTENKQPLRFDDIPELLGWIKGKLVELDAKIDEIQGKKEFAVEEDRWFSVQEVSDYLPEHPAV</sequence>
<evidence type="ECO:0000313" key="2">
    <source>
        <dbReference type="Proteomes" id="UP001198461"/>
    </source>
</evidence>
<comment type="caution">
    <text evidence="1">The sequence shown here is derived from an EMBL/GenBank/DDBJ whole genome shotgun (WGS) entry which is preliminary data.</text>
</comment>